<proteinExistence type="predicted"/>
<name>A0ABT0PZ97_9RHOB</name>
<evidence type="ECO:0000313" key="3">
    <source>
        <dbReference type="EMBL" id="MCL6282955.1"/>
    </source>
</evidence>
<dbReference type="EMBL" id="JAMFMB010000004">
    <property type="protein sequence ID" value="MCL6282955.1"/>
    <property type="molecule type" value="Genomic_DNA"/>
</dbReference>
<dbReference type="InterPro" id="IPR036366">
    <property type="entry name" value="PGBDSf"/>
</dbReference>
<sequence length="206" mass="23474">MKLLKKGAKGAPVKKVQEKLNKSGAKPKVSVNGVFDEAMLTAVKAFQKKHKLKIDGIVGDNTMTALDARGKAPKWGVKDISRGLKQLKAKQKDLNDSRIEIAVLAGEHHKNKDLKAFYRIFNISAETYAKYLHQFTKDMERIDELRVDFQRYLKGKPHEQKLAESEAQDIFKEAQKKNKIALKLERIFERDHDMFLQKLDDTAVAA</sequence>
<dbReference type="Pfam" id="PF01471">
    <property type="entry name" value="PG_binding_1"/>
    <property type="match status" value="1"/>
</dbReference>
<reference evidence="3" key="1">
    <citation type="submission" date="2022-05" db="EMBL/GenBank/DDBJ databases">
        <authorList>
            <person name="Park J.-S."/>
        </authorList>
    </citation>
    <scope>NUCLEOTIDE SEQUENCE</scope>
    <source>
        <strain evidence="3">2012CJ41-6</strain>
    </source>
</reference>
<dbReference type="InterPro" id="IPR002477">
    <property type="entry name" value="Peptidoglycan-bd-like"/>
</dbReference>
<keyword evidence="4" id="KW-1185">Reference proteome</keyword>
<dbReference type="RefSeq" id="WP_249707473.1">
    <property type="nucleotide sequence ID" value="NZ_JAMFMB010000004.1"/>
</dbReference>
<feature type="region of interest" description="Disordered" evidence="1">
    <location>
        <begin position="1"/>
        <end position="22"/>
    </location>
</feature>
<organism evidence="3 4">
    <name type="scientific">Ruegeria spongiae</name>
    <dbReference type="NCBI Taxonomy" id="2942209"/>
    <lineage>
        <taxon>Bacteria</taxon>
        <taxon>Pseudomonadati</taxon>
        <taxon>Pseudomonadota</taxon>
        <taxon>Alphaproteobacteria</taxon>
        <taxon>Rhodobacterales</taxon>
        <taxon>Roseobacteraceae</taxon>
        <taxon>Ruegeria</taxon>
    </lineage>
</organism>
<evidence type="ECO:0000313" key="4">
    <source>
        <dbReference type="Proteomes" id="UP001203880"/>
    </source>
</evidence>
<accession>A0ABT0PZ97</accession>
<dbReference type="SUPFAM" id="SSF47090">
    <property type="entry name" value="PGBD-like"/>
    <property type="match status" value="1"/>
</dbReference>
<dbReference type="Gene3D" id="1.10.101.10">
    <property type="entry name" value="PGBD-like superfamily/PGBD"/>
    <property type="match status" value="1"/>
</dbReference>
<comment type="caution">
    <text evidence="3">The sequence shown here is derived from an EMBL/GenBank/DDBJ whole genome shotgun (WGS) entry which is preliminary data.</text>
</comment>
<feature type="domain" description="Peptidoglycan binding-like" evidence="2">
    <location>
        <begin position="10"/>
        <end position="66"/>
    </location>
</feature>
<gene>
    <name evidence="3" type="ORF">M3P21_05355</name>
</gene>
<evidence type="ECO:0000256" key="1">
    <source>
        <dbReference type="SAM" id="MobiDB-lite"/>
    </source>
</evidence>
<dbReference type="InterPro" id="IPR036365">
    <property type="entry name" value="PGBD-like_sf"/>
</dbReference>
<dbReference type="Proteomes" id="UP001203880">
    <property type="component" value="Unassembled WGS sequence"/>
</dbReference>
<protein>
    <submittedName>
        <fullName evidence="3">Peptidoglycan-binding protein</fullName>
    </submittedName>
</protein>
<evidence type="ECO:0000259" key="2">
    <source>
        <dbReference type="Pfam" id="PF01471"/>
    </source>
</evidence>